<organism evidence="2">
    <name type="scientific">Oxalobacter aliiformigenes</name>
    <dbReference type="NCBI Taxonomy" id="2946593"/>
    <lineage>
        <taxon>Bacteria</taxon>
        <taxon>Pseudomonadati</taxon>
        <taxon>Pseudomonadota</taxon>
        <taxon>Betaproteobacteria</taxon>
        <taxon>Burkholderiales</taxon>
        <taxon>Oxalobacteraceae</taxon>
        <taxon>Oxalobacter</taxon>
    </lineage>
</organism>
<sequence>MMASFKKLGLYLVGVSLAVFGLNACSQERYVPGRDNKVKSFPDREDAGKQPVKEKRVAVKKDRTWLEKKKKEWASGSK</sequence>
<accession>A0A9E9LDF5</accession>
<dbReference type="EMBL" id="CP098251">
    <property type="protein sequence ID" value="WAV90709.1"/>
    <property type="molecule type" value="Genomic_DNA"/>
</dbReference>
<feature type="region of interest" description="Disordered" evidence="1">
    <location>
        <begin position="33"/>
        <end position="57"/>
    </location>
</feature>
<proteinExistence type="predicted"/>
<evidence type="ECO:0000313" key="2">
    <source>
        <dbReference type="EMBL" id="WAV90709.1"/>
    </source>
</evidence>
<evidence type="ECO:0000256" key="1">
    <source>
        <dbReference type="SAM" id="MobiDB-lite"/>
    </source>
</evidence>
<name>A0A9E9LDF5_9BURK</name>
<dbReference type="Proteomes" id="UP001164819">
    <property type="component" value="Chromosome"/>
</dbReference>
<protein>
    <recommendedName>
        <fullName evidence="3">Lipoprotein</fullName>
    </recommendedName>
</protein>
<dbReference type="RefSeq" id="WP_269315688.1">
    <property type="nucleotide sequence ID" value="NZ_CP098251.1"/>
</dbReference>
<dbReference type="AlphaFoldDB" id="A0A9E9LDF5"/>
<gene>
    <name evidence="2" type="ORF">NB646_07595</name>
</gene>
<reference evidence="2" key="1">
    <citation type="journal article" date="2022" name="Front. Microbiol.">
        <title>New perspectives on an old grouping: The genomic and phenotypic variability of Oxalobacter formigenes and the implications for calcium oxalate stone prevention.</title>
        <authorList>
            <person name="Chmiel J.A."/>
            <person name="Carr C."/>
            <person name="Stuivenberg G.A."/>
            <person name="Venema R."/>
            <person name="Chanyi R.M."/>
            <person name="Al K.F."/>
            <person name="Giguere D."/>
            <person name="Say H."/>
            <person name="Akouris P.P."/>
            <person name="Dominguez Romero S.A."/>
            <person name="Kwong A."/>
            <person name="Tai V."/>
            <person name="Koval S.F."/>
            <person name="Razvi H."/>
            <person name="Bjazevic J."/>
            <person name="Burton J.P."/>
        </authorList>
    </citation>
    <scope>NUCLEOTIDE SEQUENCE</scope>
    <source>
        <strain evidence="2">OxK</strain>
    </source>
</reference>
<evidence type="ECO:0008006" key="3">
    <source>
        <dbReference type="Google" id="ProtNLM"/>
    </source>
</evidence>